<feature type="transmembrane region" description="Helical" evidence="9">
    <location>
        <begin position="92"/>
        <end position="112"/>
    </location>
</feature>
<dbReference type="InterPro" id="IPR004762">
    <property type="entry name" value="Amino_acid_permease_fungi"/>
</dbReference>
<gene>
    <name evidence="11" type="ORF">J8A68_001154</name>
</gene>
<feature type="transmembrane region" description="Helical" evidence="9">
    <location>
        <begin position="350"/>
        <end position="375"/>
    </location>
</feature>
<feature type="transmembrane region" description="Helical" evidence="9">
    <location>
        <begin position="157"/>
        <end position="178"/>
    </location>
</feature>
<evidence type="ECO:0000256" key="7">
    <source>
        <dbReference type="ARBA" id="ARBA00023136"/>
    </source>
</evidence>
<dbReference type="InterPro" id="IPR004840">
    <property type="entry name" value="Amino_acid_permease_CS"/>
</dbReference>
<name>A0A8J5QIU2_9ASCO</name>
<evidence type="ECO:0000256" key="4">
    <source>
        <dbReference type="ARBA" id="ARBA00022692"/>
    </source>
</evidence>
<keyword evidence="4 9" id="KW-0812">Transmembrane</keyword>
<evidence type="ECO:0000313" key="12">
    <source>
        <dbReference type="Proteomes" id="UP000694255"/>
    </source>
</evidence>
<dbReference type="InterPro" id="IPR050524">
    <property type="entry name" value="APC_YAT"/>
</dbReference>
<feature type="transmembrane region" description="Helical" evidence="9">
    <location>
        <begin position="270"/>
        <end position="291"/>
    </location>
</feature>
<feature type="transmembrane region" description="Helical" evidence="9">
    <location>
        <begin position="311"/>
        <end position="330"/>
    </location>
</feature>
<evidence type="ECO:0000256" key="6">
    <source>
        <dbReference type="ARBA" id="ARBA00022989"/>
    </source>
</evidence>
<comment type="similarity">
    <text evidence="2">Belongs to the amino acid-polyamine-organocation (APC) superfamily. YAT (TC 2.A.3.10) family.</text>
</comment>
<dbReference type="NCBIfam" id="TIGR00913">
    <property type="entry name" value="2A0310"/>
    <property type="match status" value="1"/>
</dbReference>
<feature type="transmembrane region" description="Helical" evidence="9">
    <location>
        <begin position="434"/>
        <end position="453"/>
    </location>
</feature>
<feature type="transmembrane region" description="Helical" evidence="9">
    <location>
        <begin position="118"/>
        <end position="137"/>
    </location>
</feature>
<feature type="transmembrane region" description="Helical" evidence="9">
    <location>
        <begin position="410"/>
        <end position="428"/>
    </location>
</feature>
<feature type="region of interest" description="Disordered" evidence="8">
    <location>
        <begin position="1"/>
        <end position="39"/>
    </location>
</feature>
<organism evidence="11 12">
    <name type="scientific">[Candida] subhashii</name>
    <dbReference type="NCBI Taxonomy" id="561895"/>
    <lineage>
        <taxon>Eukaryota</taxon>
        <taxon>Fungi</taxon>
        <taxon>Dikarya</taxon>
        <taxon>Ascomycota</taxon>
        <taxon>Saccharomycotina</taxon>
        <taxon>Pichiomycetes</taxon>
        <taxon>Debaryomycetaceae</taxon>
        <taxon>Spathaspora</taxon>
    </lineage>
</organism>
<dbReference type="InterPro" id="IPR004841">
    <property type="entry name" value="AA-permease/SLC12A_dom"/>
</dbReference>
<comment type="caution">
    <text evidence="11">The sequence shown here is derived from an EMBL/GenBank/DDBJ whole genome shotgun (WGS) entry which is preliminary data.</text>
</comment>
<keyword evidence="6 9" id="KW-1133">Transmembrane helix</keyword>
<keyword evidence="3" id="KW-0813">Transport</keyword>
<dbReference type="GO" id="GO:0015171">
    <property type="term" value="F:amino acid transmembrane transporter activity"/>
    <property type="evidence" value="ECO:0007669"/>
    <property type="project" value="TreeGrafter"/>
</dbReference>
<dbReference type="FunFam" id="1.20.1740.10:FF:000017">
    <property type="entry name" value="Amino acid permease"/>
    <property type="match status" value="1"/>
</dbReference>
<feature type="transmembrane region" description="Helical" evidence="9">
    <location>
        <begin position="229"/>
        <end position="250"/>
    </location>
</feature>
<feature type="compositionally biased region" description="Polar residues" evidence="8">
    <location>
        <begin position="23"/>
        <end position="34"/>
    </location>
</feature>
<evidence type="ECO:0000259" key="10">
    <source>
        <dbReference type="Pfam" id="PF00324"/>
    </source>
</evidence>
<keyword evidence="7 9" id="KW-0472">Membrane</keyword>
<evidence type="ECO:0000256" key="3">
    <source>
        <dbReference type="ARBA" id="ARBA00022448"/>
    </source>
</evidence>
<sequence>MDYEKQQRPQYAKGPSYGETETYHSTSQESYNSPTPAPTPQGAFARFIDSFKPMDLEEEGYDPSELNLTQRTVIATSKHPLAQKLKARHLQMIAIGGSIGTGLFVGSGWALYAGGPGFLLLGYLIIGYCLLCVMYALGELSVQFPVSGSFNAFFSRFVDPSWGFTLGIMYACSWIVSYPSELIAASMTIGYWNKSINPALWVAIFYVFIASVNLFGVKGYGEVEFVLSIVKIIAVFGFIICGICVIAGAGDGGYIGGKYWHNPGAFNNGLKGLCTVFITSAFSFGGIELVALAAAESVNPRKALPKATKQVFWRIFLFYILTAIVIGSLVPYTNPDLLSGDGPTASPFVIALYEAGIKVAPSIMNGTILAAVVSVGNSSVYGSSRTLCSLAAQGLLPKIVAYVDKRGRPLVAIMISNAVGLLGFLVVNENQGEVFTWFYSVCSLSAFFTWGFICFTHIRWRSALNAQGRTLDEVAFVSPFGIVGSYSGMLILAFVIGGEIWTAIYPIGSDTPQIVTFFQYCLSLPLLLIIFAIHKTVCGWRSFMVSLEDIDLDTGRRDVDIQQLRFEIAEEKRLLQERSIFYRIYNFFC</sequence>
<comment type="subcellular location">
    <subcellularLocation>
        <location evidence="1">Cell membrane</location>
        <topology evidence="1">Multi-pass membrane protein</topology>
    </subcellularLocation>
</comment>
<dbReference type="PANTHER" id="PTHR43341">
    <property type="entry name" value="AMINO ACID PERMEASE"/>
    <property type="match status" value="1"/>
</dbReference>
<dbReference type="Pfam" id="PF00324">
    <property type="entry name" value="AA_permease"/>
    <property type="match status" value="1"/>
</dbReference>
<evidence type="ECO:0000256" key="2">
    <source>
        <dbReference type="ARBA" id="ARBA00006983"/>
    </source>
</evidence>
<evidence type="ECO:0000256" key="8">
    <source>
        <dbReference type="SAM" id="MobiDB-lite"/>
    </source>
</evidence>
<dbReference type="OrthoDB" id="3900342at2759"/>
<dbReference type="PROSITE" id="PS00218">
    <property type="entry name" value="AMINO_ACID_PERMEASE_1"/>
    <property type="match status" value="1"/>
</dbReference>
<dbReference type="GO" id="GO:0005886">
    <property type="term" value="C:plasma membrane"/>
    <property type="evidence" value="ECO:0007669"/>
    <property type="project" value="UniProtKB-SubCell"/>
</dbReference>
<evidence type="ECO:0000256" key="1">
    <source>
        <dbReference type="ARBA" id="ARBA00004651"/>
    </source>
</evidence>
<evidence type="ECO:0000313" key="11">
    <source>
        <dbReference type="EMBL" id="KAG7665466.1"/>
    </source>
</evidence>
<dbReference type="AlphaFoldDB" id="A0A8J5QIU2"/>
<feature type="transmembrane region" description="Helical" evidence="9">
    <location>
        <begin position="198"/>
        <end position="217"/>
    </location>
</feature>
<protein>
    <recommendedName>
        <fullName evidence="10">Amino acid permease/ SLC12A domain-containing protein</fullName>
    </recommendedName>
</protein>
<evidence type="ECO:0000256" key="9">
    <source>
        <dbReference type="SAM" id="Phobius"/>
    </source>
</evidence>
<feature type="transmembrane region" description="Helical" evidence="9">
    <location>
        <begin position="474"/>
        <end position="497"/>
    </location>
</feature>
<keyword evidence="5" id="KW-0029">Amino-acid transport</keyword>
<dbReference type="Proteomes" id="UP000694255">
    <property type="component" value="Unassembled WGS sequence"/>
</dbReference>
<feature type="transmembrane region" description="Helical" evidence="9">
    <location>
        <begin position="517"/>
        <end position="534"/>
    </location>
</feature>
<feature type="domain" description="Amino acid permease/ SLC12A" evidence="10">
    <location>
        <begin position="89"/>
        <end position="536"/>
    </location>
</feature>
<reference evidence="11 12" key="1">
    <citation type="journal article" date="2021" name="DNA Res.">
        <title>Genome analysis of Candida subhashii reveals its hybrid nature and dual mitochondrial genome conformations.</title>
        <authorList>
            <person name="Mixao V."/>
            <person name="Hegedusova E."/>
            <person name="Saus E."/>
            <person name="Pryszcz L.P."/>
            <person name="Cillingova A."/>
            <person name="Nosek J."/>
            <person name="Gabaldon T."/>
        </authorList>
    </citation>
    <scope>NUCLEOTIDE SEQUENCE [LARGE SCALE GENOMIC DNA]</scope>
    <source>
        <strain evidence="11 12">CBS 10753</strain>
    </source>
</reference>
<keyword evidence="12" id="KW-1185">Reference proteome</keyword>
<accession>A0A8J5QIU2</accession>
<evidence type="ECO:0000256" key="5">
    <source>
        <dbReference type="ARBA" id="ARBA00022970"/>
    </source>
</evidence>
<dbReference type="GeneID" id="73467955"/>
<dbReference type="PANTHER" id="PTHR43341:SF10">
    <property type="entry name" value="S-ADENOSYLMETHIONINE PERMEASE SAM3-RELATED"/>
    <property type="match status" value="1"/>
</dbReference>
<dbReference type="RefSeq" id="XP_049265698.1">
    <property type="nucleotide sequence ID" value="XM_049404777.1"/>
</dbReference>
<dbReference type="EMBL" id="JAGSYN010000050">
    <property type="protein sequence ID" value="KAG7665466.1"/>
    <property type="molecule type" value="Genomic_DNA"/>
</dbReference>
<proteinExistence type="inferred from homology"/>